<dbReference type="EMBL" id="MU863632">
    <property type="protein sequence ID" value="KAK4102192.1"/>
    <property type="molecule type" value="Genomic_DNA"/>
</dbReference>
<evidence type="ECO:0000313" key="3">
    <source>
        <dbReference type="Proteomes" id="UP001305647"/>
    </source>
</evidence>
<gene>
    <name evidence="2" type="ORF">N658DRAFT_355311</name>
</gene>
<keyword evidence="3" id="KW-1185">Reference proteome</keyword>
<comment type="caution">
    <text evidence="2">The sequence shown here is derived from an EMBL/GenBank/DDBJ whole genome shotgun (WGS) entry which is preliminary data.</text>
</comment>
<organism evidence="2 3">
    <name type="scientific">Parathielavia hyrcaniae</name>
    <dbReference type="NCBI Taxonomy" id="113614"/>
    <lineage>
        <taxon>Eukaryota</taxon>
        <taxon>Fungi</taxon>
        <taxon>Dikarya</taxon>
        <taxon>Ascomycota</taxon>
        <taxon>Pezizomycotina</taxon>
        <taxon>Sordariomycetes</taxon>
        <taxon>Sordariomycetidae</taxon>
        <taxon>Sordariales</taxon>
        <taxon>Chaetomiaceae</taxon>
        <taxon>Parathielavia</taxon>
    </lineage>
</organism>
<protein>
    <submittedName>
        <fullName evidence="2">Uncharacterized protein</fullName>
    </submittedName>
</protein>
<name>A0AAN6T309_9PEZI</name>
<dbReference type="Proteomes" id="UP001305647">
    <property type="component" value="Unassembled WGS sequence"/>
</dbReference>
<reference evidence="2" key="2">
    <citation type="submission" date="2023-05" db="EMBL/GenBank/DDBJ databases">
        <authorList>
            <consortium name="Lawrence Berkeley National Laboratory"/>
            <person name="Steindorff A."/>
            <person name="Hensen N."/>
            <person name="Bonometti L."/>
            <person name="Westerberg I."/>
            <person name="Brannstrom I.O."/>
            <person name="Guillou S."/>
            <person name="Cros-Aarteil S."/>
            <person name="Calhoun S."/>
            <person name="Haridas S."/>
            <person name="Kuo A."/>
            <person name="Mondo S."/>
            <person name="Pangilinan J."/>
            <person name="Riley R."/>
            <person name="Labutti K."/>
            <person name="Andreopoulos B."/>
            <person name="Lipzen A."/>
            <person name="Chen C."/>
            <person name="Yanf M."/>
            <person name="Daum C."/>
            <person name="Ng V."/>
            <person name="Clum A."/>
            <person name="Ohm R."/>
            <person name="Martin F."/>
            <person name="Silar P."/>
            <person name="Natvig D."/>
            <person name="Lalanne C."/>
            <person name="Gautier V."/>
            <person name="Ament-Velasquez S.L."/>
            <person name="Kruys A."/>
            <person name="Hutchinson M.I."/>
            <person name="Powell A.J."/>
            <person name="Barry K."/>
            <person name="Miller A.N."/>
            <person name="Grigoriev I.V."/>
            <person name="Debuchy R."/>
            <person name="Gladieux P."/>
            <person name="Thoren M.H."/>
            <person name="Johannesson H."/>
        </authorList>
    </citation>
    <scope>NUCLEOTIDE SEQUENCE</scope>
    <source>
        <strain evidence="2">CBS 757.83</strain>
    </source>
</reference>
<accession>A0AAN6T309</accession>
<dbReference type="AlphaFoldDB" id="A0AAN6T309"/>
<reference evidence="2" key="1">
    <citation type="journal article" date="2023" name="Mol. Phylogenet. Evol.">
        <title>Genome-scale phylogeny and comparative genomics of the fungal order Sordariales.</title>
        <authorList>
            <person name="Hensen N."/>
            <person name="Bonometti L."/>
            <person name="Westerberg I."/>
            <person name="Brannstrom I.O."/>
            <person name="Guillou S."/>
            <person name="Cros-Aarteil S."/>
            <person name="Calhoun S."/>
            <person name="Haridas S."/>
            <person name="Kuo A."/>
            <person name="Mondo S."/>
            <person name="Pangilinan J."/>
            <person name="Riley R."/>
            <person name="LaButti K."/>
            <person name="Andreopoulos B."/>
            <person name="Lipzen A."/>
            <person name="Chen C."/>
            <person name="Yan M."/>
            <person name="Daum C."/>
            <person name="Ng V."/>
            <person name="Clum A."/>
            <person name="Steindorff A."/>
            <person name="Ohm R.A."/>
            <person name="Martin F."/>
            <person name="Silar P."/>
            <person name="Natvig D.O."/>
            <person name="Lalanne C."/>
            <person name="Gautier V."/>
            <person name="Ament-Velasquez S.L."/>
            <person name="Kruys A."/>
            <person name="Hutchinson M.I."/>
            <person name="Powell A.J."/>
            <person name="Barry K."/>
            <person name="Miller A.N."/>
            <person name="Grigoriev I.V."/>
            <person name="Debuchy R."/>
            <person name="Gladieux P."/>
            <person name="Hiltunen Thoren M."/>
            <person name="Johannesson H."/>
        </authorList>
    </citation>
    <scope>NUCLEOTIDE SEQUENCE</scope>
    <source>
        <strain evidence="2">CBS 757.83</strain>
    </source>
</reference>
<evidence type="ECO:0000313" key="2">
    <source>
        <dbReference type="EMBL" id="KAK4102192.1"/>
    </source>
</evidence>
<feature type="compositionally biased region" description="Basic and acidic residues" evidence="1">
    <location>
        <begin position="80"/>
        <end position="89"/>
    </location>
</feature>
<sequence>MVSRRLTVSLQTGNSARPWRQRLRCAPRLRCGSRMEQFARGLSATTAVLITVPGCPPDPTFTPKSPICQKVSLCVAPEPARGKLEEKKKPATSLPVLDD</sequence>
<proteinExistence type="predicted"/>
<evidence type="ECO:0000256" key="1">
    <source>
        <dbReference type="SAM" id="MobiDB-lite"/>
    </source>
</evidence>
<feature type="region of interest" description="Disordered" evidence="1">
    <location>
        <begin position="79"/>
        <end position="99"/>
    </location>
</feature>